<dbReference type="RefSeq" id="WP_143411126.1">
    <property type="nucleotide sequence ID" value="NZ_VHSF01000003.1"/>
</dbReference>
<evidence type="ECO:0000313" key="2">
    <source>
        <dbReference type="EMBL" id="TRO63929.1"/>
    </source>
</evidence>
<dbReference type="Gene3D" id="3.40.50.150">
    <property type="entry name" value="Vaccinia Virus protein VP39"/>
    <property type="match status" value="1"/>
</dbReference>
<evidence type="ECO:0000313" key="3">
    <source>
        <dbReference type="Proteomes" id="UP000315131"/>
    </source>
</evidence>
<name>A0A550HYW6_9FLAO</name>
<feature type="domain" description="Methyltransferase FkbM" evidence="1">
    <location>
        <begin position="69"/>
        <end position="223"/>
    </location>
</feature>
<gene>
    <name evidence="2" type="ORF">FGM01_10485</name>
</gene>
<dbReference type="InterPro" id="IPR006342">
    <property type="entry name" value="FkbM_mtfrase"/>
</dbReference>
<reference evidence="2 3" key="1">
    <citation type="submission" date="2019-06" db="EMBL/GenBank/DDBJ databases">
        <title>Gramella sabulilitoris sp. nov., isolated from a marine sand.</title>
        <authorList>
            <person name="Yoon J.-H."/>
        </authorList>
    </citation>
    <scope>NUCLEOTIDE SEQUENCE [LARGE SCALE GENOMIC DNA]</scope>
    <source>
        <strain evidence="2 3">HSMS-1</strain>
    </source>
</reference>
<comment type="caution">
    <text evidence="2">The sequence shown here is derived from an EMBL/GenBank/DDBJ whole genome shotgun (WGS) entry which is preliminary data.</text>
</comment>
<dbReference type="InterPro" id="IPR029063">
    <property type="entry name" value="SAM-dependent_MTases_sf"/>
</dbReference>
<dbReference type="OrthoDB" id="9812600at2"/>
<sequence length="258" mass="30412">MGVKNRLKNILKKGGKNNDPKRFEPLKMDFRGNTLYVHDIASFKLGQKELFEKEPYLFESEKPNPLIIDCGANLGMSVIYFKELYPEAEIIAFEADPYIFSFLEKNISSFRFTKVEIINKALWDREETLFFYDEGGAGGRIEERKDGKKYKKLETISLAPYLEDKEVDFLKIDIEGAEFKVLENCRHLLKNVQHLFIEYHSFPGEEQKLHKILDWVQQAGFRYHIKEAFTRQKPFVSRKTNVGMDLQLNIFCYRRDIN</sequence>
<evidence type="ECO:0000259" key="1">
    <source>
        <dbReference type="Pfam" id="PF05050"/>
    </source>
</evidence>
<dbReference type="GO" id="GO:0008168">
    <property type="term" value="F:methyltransferase activity"/>
    <property type="evidence" value="ECO:0007669"/>
    <property type="project" value="UniProtKB-KW"/>
</dbReference>
<dbReference type="PANTHER" id="PTHR34203">
    <property type="entry name" value="METHYLTRANSFERASE, FKBM FAMILY PROTEIN"/>
    <property type="match status" value="1"/>
</dbReference>
<dbReference type="NCBIfam" id="TIGR01444">
    <property type="entry name" value="fkbM_fam"/>
    <property type="match status" value="1"/>
</dbReference>
<dbReference type="AlphaFoldDB" id="A0A550HYW6"/>
<protein>
    <submittedName>
        <fullName evidence="2">FkbM family methyltransferase</fullName>
    </submittedName>
</protein>
<dbReference type="EMBL" id="VHSF01000003">
    <property type="protein sequence ID" value="TRO63929.1"/>
    <property type="molecule type" value="Genomic_DNA"/>
</dbReference>
<accession>A0A550HYW6</accession>
<keyword evidence="2" id="KW-0808">Transferase</keyword>
<keyword evidence="2" id="KW-0489">Methyltransferase</keyword>
<organism evidence="2 3">
    <name type="scientific">Christiangramia sabulilitoris</name>
    <dbReference type="NCBI Taxonomy" id="2583991"/>
    <lineage>
        <taxon>Bacteria</taxon>
        <taxon>Pseudomonadati</taxon>
        <taxon>Bacteroidota</taxon>
        <taxon>Flavobacteriia</taxon>
        <taxon>Flavobacteriales</taxon>
        <taxon>Flavobacteriaceae</taxon>
        <taxon>Christiangramia</taxon>
    </lineage>
</organism>
<dbReference type="Pfam" id="PF05050">
    <property type="entry name" value="Methyltransf_21"/>
    <property type="match status" value="1"/>
</dbReference>
<dbReference type="PANTHER" id="PTHR34203:SF15">
    <property type="entry name" value="SLL1173 PROTEIN"/>
    <property type="match status" value="1"/>
</dbReference>
<dbReference type="InterPro" id="IPR052514">
    <property type="entry name" value="SAM-dependent_MTase"/>
</dbReference>
<keyword evidence="3" id="KW-1185">Reference proteome</keyword>
<dbReference type="SUPFAM" id="SSF53335">
    <property type="entry name" value="S-adenosyl-L-methionine-dependent methyltransferases"/>
    <property type="match status" value="1"/>
</dbReference>
<proteinExistence type="predicted"/>
<dbReference type="GO" id="GO:0032259">
    <property type="term" value="P:methylation"/>
    <property type="evidence" value="ECO:0007669"/>
    <property type="project" value="UniProtKB-KW"/>
</dbReference>
<dbReference type="Proteomes" id="UP000315131">
    <property type="component" value="Unassembled WGS sequence"/>
</dbReference>